<dbReference type="EMBL" id="JAUCMV010000003">
    <property type="protein sequence ID" value="KAK0407859.1"/>
    <property type="molecule type" value="Genomic_DNA"/>
</dbReference>
<evidence type="ECO:0000313" key="1">
    <source>
        <dbReference type="EMBL" id="KAK0407859.1"/>
    </source>
</evidence>
<dbReference type="AlphaFoldDB" id="A0AA39HNA0"/>
<comment type="caution">
    <text evidence="1">The sequence shown here is derived from an EMBL/GenBank/DDBJ whole genome shotgun (WGS) entry which is preliminary data.</text>
</comment>
<evidence type="ECO:0000313" key="2">
    <source>
        <dbReference type="Proteomes" id="UP001175271"/>
    </source>
</evidence>
<organism evidence="1 2">
    <name type="scientific">Steinernema hermaphroditum</name>
    <dbReference type="NCBI Taxonomy" id="289476"/>
    <lineage>
        <taxon>Eukaryota</taxon>
        <taxon>Metazoa</taxon>
        <taxon>Ecdysozoa</taxon>
        <taxon>Nematoda</taxon>
        <taxon>Chromadorea</taxon>
        <taxon>Rhabditida</taxon>
        <taxon>Tylenchina</taxon>
        <taxon>Panagrolaimomorpha</taxon>
        <taxon>Strongyloidoidea</taxon>
        <taxon>Steinernematidae</taxon>
        <taxon>Steinernema</taxon>
    </lineage>
</organism>
<dbReference type="Proteomes" id="UP001175271">
    <property type="component" value="Unassembled WGS sequence"/>
</dbReference>
<accession>A0AA39HNA0</accession>
<gene>
    <name evidence="1" type="ORF">QR680_003638</name>
</gene>
<protein>
    <recommendedName>
        <fullName evidence="3">F-box domain-containing protein</fullName>
    </recommendedName>
</protein>
<reference evidence="1" key="1">
    <citation type="submission" date="2023-06" db="EMBL/GenBank/DDBJ databases">
        <title>Genomic analysis of the entomopathogenic nematode Steinernema hermaphroditum.</title>
        <authorList>
            <person name="Schwarz E.M."/>
            <person name="Heppert J.K."/>
            <person name="Baniya A."/>
            <person name="Schwartz H.T."/>
            <person name="Tan C.-H."/>
            <person name="Antoshechkin I."/>
            <person name="Sternberg P.W."/>
            <person name="Goodrich-Blair H."/>
            <person name="Dillman A.R."/>
        </authorList>
    </citation>
    <scope>NUCLEOTIDE SEQUENCE</scope>
    <source>
        <strain evidence="1">PS9179</strain>
        <tissue evidence="1">Whole animal</tissue>
    </source>
</reference>
<name>A0AA39HNA0_9BILA</name>
<evidence type="ECO:0008006" key="3">
    <source>
        <dbReference type="Google" id="ProtNLM"/>
    </source>
</evidence>
<sequence>MDQIPYAFTTDVCNLLSIPTLDLFLDAPSEWRIAAKKARRRVTPVELYLKVDTVENTADYYAKGVPSPKIDDWRIDKVIIIDKHYEKYPTDNVKVEITDIAGGLHSEFFKRLLSLASIQCDRFTFEYADLEKIDLAVFSPRKLTYFTIGCCQTIPESSRFLEWFMRPEQFYNLTTLNICETNSAVPVDLSDFFADVLVNGNLQAVVSEGHPEKSLLALTSKLMKRSIDAWMGHKHTRNRSCDVSKNQFDIKIYDYEMKADLMEIFKRTPTGTFRCVGSTDTVYVETTDYFRTLTFVARLEEEMAEDEDQWIMKDDEDDEDSLVSTLNLKCFKFTSPCTKNVAIP</sequence>
<proteinExistence type="predicted"/>
<keyword evidence="2" id="KW-1185">Reference proteome</keyword>